<dbReference type="Proteomes" id="UP001197875">
    <property type="component" value="Unassembled WGS sequence"/>
</dbReference>
<comment type="similarity">
    <text evidence="2">Belongs to the diacylglycerol/lipid kinase family.</text>
</comment>
<evidence type="ECO:0000259" key="9">
    <source>
        <dbReference type="PROSITE" id="PS50146"/>
    </source>
</evidence>
<evidence type="ECO:0000256" key="7">
    <source>
        <dbReference type="ARBA" id="ARBA00023209"/>
    </source>
</evidence>
<dbReference type="InterPro" id="IPR045540">
    <property type="entry name" value="YegS/DAGK_C"/>
</dbReference>
<dbReference type="GO" id="GO:0008654">
    <property type="term" value="P:phospholipid biosynthetic process"/>
    <property type="evidence" value="ECO:0007669"/>
    <property type="project" value="UniProtKB-KW"/>
</dbReference>
<dbReference type="InterPro" id="IPR001206">
    <property type="entry name" value="Diacylglycerol_kinase_cat_dom"/>
</dbReference>
<keyword evidence="8" id="KW-1208">Phospholipid metabolism</keyword>
<dbReference type="PROSITE" id="PS50146">
    <property type="entry name" value="DAGK"/>
    <property type="match status" value="1"/>
</dbReference>
<dbReference type="InterPro" id="IPR050187">
    <property type="entry name" value="Lipid_Phosphate_FormReg"/>
</dbReference>
<keyword evidence="5 10" id="KW-0418">Kinase</keyword>
<evidence type="ECO:0000256" key="3">
    <source>
        <dbReference type="ARBA" id="ARBA00022679"/>
    </source>
</evidence>
<dbReference type="RefSeq" id="WP_227615263.1">
    <property type="nucleotide sequence ID" value="NZ_JAJEPR010000014.1"/>
</dbReference>
<dbReference type="SMART" id="SM00046">
    <property type="entry name" value="DAGKc"/>
    <property type="match status" value="1"/>
</dbReference>
<keyword evidence="7" id="KW-0444">Lipid biosynthesis</keyword>
<evidence type="ECO:0000256" key="4">
    <source>
        <dbReference type="ARBA" id="ARBA00022741"/>
    </source>
</evidence>
<evidence type="ECO:0000256" key="8">
    <source>
        <dbReference type="ARBA" id="ARBA00023264"/>
    </source>
</evidence>
<organism evidence="10 11">
    <name type="scientific">Fusicatenibacter faecihominis</name>
    <dbReference type="NCBI Taxonomy" id="2881276"/>
    <lineage>
        <taxon>Bacteria</taxon>
        <taxon>Bacillati</taxon>
        <taxon>Bacillota</taxon>
        <taxon>Clostridia</taxon>
        <taxon>Lachnospirales</taxon>
        <taxon>Lachnospiraceae</taxon>
        <taxon>Fusicatenibacter</taxon>
    </lineage>
</organism>
<evidence type="ECO:0000256" key="6">
    <source>
        <dbReference type="ARBA" id="ARBA00022840"/>
    </source>
</evidence>
<evidence type="ECO:0000313" key="10">
    <source>
        <dbReference type="EMBL" id="MCC2190084.1"/>
    </source>
</evidence>
<dbReference type="Pfam" id="PF19279">
    <property type="entry name" value="YegS_C"/>
    <property type="match status" value="1"/>
</dbReference>
<evidence type="ECO:0000256" key="2">
    <source>
        <dbReference type="ARBA" id="ARBA00005983"/>
    </source>
</evidence>
<dbReference type="InterPro" id="IPR016064">
    <property type="entry name" value="NAD/diacylglycerol_kinase_sf"/>
</dbReference>
<name>A0AAE3DTE7_9FIRM</name>
<dbReference type="NCBIfam" id="TIGR00147">
    <property type="entry name" value="YegS/Rv2252/BmrU family lipid kinase"/>
    <property type="match status" value="1"/>
</dbReference>
<dbReference type="InterPro" id="IPR005218">
    <property type="entry name" value="Diacylglycerol/lipid_kinase"/>
</dbReference>
<keyword evidence="3" id="KW-0808">Transferase</keyword>
<keyword evidence="11" id="KW-1185">Reference proteome</keyword>
<dbReference type="PANTHER" id="PTHR12358">
    <property type="entry name" value="SPHINGOSINE KINASE"/>
    <property type="match status" value="1"/>
</dbReference>
<protein>
    <submittedName>
        <fullName evidence="10">Diacylglycerol kinase family lipid kinase</fullName>
    </submittedName>
</protein>
<keyword evidence="7" id="KW-0594">Phospholipid biosynthesis</keyword>
<dbReference type="Pfam" id="PF00781">
    <property type="entry name" value="DAGK_cat"/>
    <property type="match status" value="1"/>
</dbReference>
<keyword evidence="7" id="KW-0443">Lipid metabolism</keyword>
<gene>
    <name evidence="10" type="ORF">LKD71_09740</name>
</gene>
<keyword evidence="4" id="KW-0547">Nucleotide-binding</keyword>
<comment type="caution">
    <text evidence="10">The sequence shown here is derived from an EMBL/GenBank/DDBJ whole genome shotgun (WGS) entry which is preliminary data.</text>
</comment>
<dbReference type="PANTHER" id="PTHR12358:SF54">
    <property type="entry name" value="SPHINGOSINE KINASE RELATED PROTEIN"/>
    <property type="match status" value="1"/>
</dbReference>
<dbReference type="InterPro" id="IPR017438">
    <property type="entry name" value="ATP-NAD_kinase_N"/>
</dbReference>
<dbReference type="AlphaFoldDB" id="A0AAE3DTE7"/>
<dbReference type="GO" id="GO:0016301">
    <property type="term" value="F:kinase activity"/>
    <property type="evidence" value="ECO:0007669"/>
    <property type="project" value="UniProtKB-KW"/>
</dbReference>
<evidence type="ECO:0000256" key="1">
    <source>
        <dbReference type="ARBA" id="ARBA00001946"/>
    </source>
</evidence>
<dbReference type="EMBL" id="JAJEPR010000014">
    <property type="protein sequence ID" value="MCC2190084.1"/>
    <property type="molecule type" value="Genomic_DNA"/>
</dbReference>
<comment type="cofactor">
    <cofactor evidence="1">
        <name>Mg(2+)</name>
        <dbReference type="ChEBI" id="CHEBI:18420"/>
    </cofactor>
</comment>
<evidence type="ECO:0000256" key="5">
    <source>
        <dbReference type="ARBA" id="ARBA00022777"/>
    </source>
</evidence>
<reference evidence="10 11" key="1">
    <citation type="submission" date="2021-10" db="EMBL/GenBank/DDBJ databases">
        <title>Anaerobic single-cell dispensing facilitates the cultivation of human gut bacteria.</title>
        <authorList>
            <person name="Afrizal A."/>
        </authorList>
    </citation>
    <scope>NUCLEOTIDE SEQUENCE [LARGE SCALE GENOMIC DNA]</scope>
    <source>
        <strain evidence="10 11">CLA-AA-H277</strain>
    </source>
</reference>
<dbReference type="Gene3D" id="2.60.200.40">
    <property type="match status" value="1"/>
</dbReference>
<keyword evidence="6" id="KW-0067">ATP-binding</keyword>
<dbReference type="SUPFAM" id="SSF111331">
    <property type="entry name" value="NAD kinase/diacylglycerol kinase-like"/>
    <property type="match status" value="1"/>
</dbReference>
<accession>A0AAE3DTE7</accession>
<feature type="domain" description="DAGKc" evidence="9">
    <location>
        <begin position="1"/>
        <end position="130"/>
    </location>
</feature>
<evidence type="ECO:0000313" key="11">
    <source>
        <dbReference type="Proteomes" id="UP001197875"/>
    </source>
</evidence>
<dbReference type="Gene3D" id="3.40.50.10330">
    <property type="entry name" value="Probable inorganic polyphosphate/atp-NAD kinase, domain 1"/>
    <property type="match status" value="1"/>
</dbReference>
<dbReference type="GO" id="GO:0005524">
    <property type="term" value="F:ATP binding"/>
    <property type="evidence" value="ECO:0007669"/>
    <property type="project" value="UniProtKB-KW"/>
</dbReference>
<proteinExistence type="inferred from homology"/>
<sequence length="305" mass="33960">MYYFIINPNSSSGKGLLIWKSIEPVLKERNVDYHPFFTKDRESTAHLVKRLCTEKAPATIVAVGGDGTVNDVLNGLANFENITFGYIPSGSGNDLARGLHLETDPEKALERILSPTRTESLRIASVSTPAFSRRFLVSSGLGFDAAVCEGALHSRFKKFLNQLHLGKLTYTGIALKELFLSHCPKAKLILDEATVVEVPAMFFTAAMNLPYEGGGFQFCPKADPKDDRLDLILVEKMPKLKILCLLPTAFFGKHTRFHGVHIYTFKEATLITERPLFLHTDGEIPGKTMEATWRLLSEKLSMILE</sequence>